<evidence type="ECO:0000313" key="3">
    <source>
        <dbReference type="Proteomes" id="UP001172457"/>
    </source>
</evidence>
<dbReference type="Proteomes" id="UP001172457">
    <property type="component" value="Chromosome 3"/>
</dbReference>
<dbReference type="EMBL" id="JARYMX010000003">
    <property type="protein sequence ID" value="KAJ9557407.1"/>
    <property type="molecule type" value="Genomic_DNA"/>
</dbReference>
<keyword evidence="3" id="KW-1185">Reference proteome</keyword>
<dbReference type="Pfam" id="PF05699">
    <property type="entry name" value="Dimer_Tnp_hAT"/>
    <property type="match status" value="1"/>
</dbReference>
<gene>
    <name evidence="2" type="ORF">OSB04_012021</name>
</gene>
<dbReference type="InterPro" id="IPR012337">
    <property type="entry name" value="RNaseH-like_sf"/>
</dbReference>
<accession>A0AA38WDJ8</accession>
<comment type="caution">
    <text evidence="2">The sequence shown here is derived from an EMBL/GenBank/DDBJ whole genome shotgun (WGS) entry which is preliminary data.</text>
</comment>
<dbReference type="SUPFAM" id="SSF53098">
    <property type="entry name" value="Ribonuclease H-like"/>
    <property type="match status" value="1"/>
</dbReference>
<evidence type="ECO:0000313" key="2">
    <source>
        <dbReference type="EMBL" id="KAJ9557407.1"/>
    </source>
</evidence>
<dbReference type="AlphaFoldDB" id="A0AA38WDJ8"/>
<proteinExistence type="predicted"/>
<name>A0AA38WDJ8_9ASTR</name>
<dbReference type="InterPro" id="IPR008906">
    <property type="entry name" value="HATC_C_dom"/>
</dbReference>
<organism evidence="2 3">
    <name type="scientific">Centaurea solstitialis</name>
    <name type="common">yellow star-thistle</name>
    <dbReference type="NCBI Taxonomy" id="347529"/>
    <lineage>
        <taxon>Eukaryota</taxon>
        <taxon>Viridiplantae</taxon>
        <taxon>Streptophyta</taxon>
        <taxon>Embryophyta</taxon>
        <taxon>Tracheophyta</taxon>
        <taxon>Spermatophyta</taxon>
        <taxon>Magnoliopsida</taxon>
        <taxon>eudicotyledons</taxon>
        <taxon>Gunneridae</taxon>
        <taxon>Pentapetalae</taxon>
        <taxon>asterids</taxon>
        <taxon>campanulids</taxon>
        <taxon>Asterales</taxon>
        <taxon>Asteraceae</taxon>
        <taxon>Carduoideae</taxon>
        <taxon>Cardueae</taxon>
        <taxon>Centaureinae</taxon>
        <taxon>Centaurea</taxon>
    </lineage>
</organism>
<reference evidence="2" key="1">
    <citation type="submission" date="2023-03" db="EMBL/GenBank/DDBJ databases">
        <title>Chromosome-scale reference genome and RAD-based genetic map of yellow starthistle (Centaurea solstitialis) reveal putative structural variation and QTLs associated with invader traits.</title>
        <authorList>
            <person name="Reatini B."/>
            <person name="Cang F.A."/>
            <person name="Jiang Q."/>
            <person name="Mckibben M.T.W."/>
            <person name="Barker M.S."/>
            <person name="Rieseberg L.H."/>
            <person name="Dlugosch K.M."/>
        </authorList>
    </citation>
    <scope>NUCLEOTIDE SEQUENCE</scope>
    <source>
        <strain evidence="2">CAN-66</strain>
        <tissue evidence="2">Leaf</tissue>
    </source>
</reference>
<dbReference type="PANTHER" id="PTHR23272:SF190">
    <property type="entry name" value="ZINC FINGER, BED-TYPE-RELATED"/>
    <property type="match status" value="1"/>
</dbReference>
<sequence>MATSENENVDIGCDVMEGNEKDHTTCHDTNESISTPIRLLSSSVVADWLSLEGYEDVFTRLSKKDKHYVSLPSKEEWIMVSETMMSRDDMFETIELDHYLAKKPLPNKEVFDILVWWKYYGAKFPILQTTTTDVLAIPISTVALEPTFSMGGNKITKQCSRLKSKTIESLMYAQRWLRKEIQDKKTEKRRI</sequence>
<dbReference type="GO" id="GO:0046983">
    <property type="term" value="F:protein dimerization activity"/>
    <property type="evidence" value="ECO:0007669"/>
    <property type="project" value="InterPro"/>
</dbReference>
<evidence type="ECO:0000259" key="1">
    <source>
        <dbReference type="Pfam" id="PF05699"/>
    </source>
</evidence>
<protein>
    <recommendedName>
        <fullName evidence="1">HAT C-terminal dimerisation domain-containing protein</fullName>
    </recommendedName>
</protein>
<feature type="domain" description="HAT C-terminal dimerisation" evidence="1">
    <location>
        <begin position="95"/>
        <end position="177"/>
    </location>
</feature>
<dbReference type="PANTHER" id="PTHR23272">
    <property type="entry name" value="BED FINGER-RELATED"/>
    <property type="match status" value="1"/>
</dbReference>